<sequence>MANKILLGTQLNWVAEKAVSNGQLVAAGEFVGVAETDAVKGEVVTINLSGVYEVPCKDGDSFTLGAKVYLQNNGQVTTTETGNKYAGQVWAIPPKTGTGRTLLLLLK</sequence>
<dbReference type="OrthoDB" id="5365964at2"/>
<dbReference type="AlphaFoldDB" id="A0A3A1YTV7"/>
<proteinExistence type="predicted"/>
<dbReference type="Proteomes" id="UP000265916">
    <property type="component" value="Unassembled WGS sequence"/>
</dbReference>
<protein>
    <recommendedName>
        <fullName evidence="3">RecA/RadA recombinase</fullName>
    </recommendedName>
</protein>
<dbReference type="Pfam" id="PF09956">
    <property type="entry name" value="Phage_cement_2"/>
    <property type="match status" value="1"/>
</dbReference>
<dbReference type="RefSeq" id="WP_119530390.1">
    <property type="nucleotide sequence ID" value="NZ_JBHSSP010000039.1"/>
</dbReference>
<gene>
    <name evidence="1" type="ORF">CKF58_02160</name>
</gene>
<evidence type="ECO:0000313" key="1">
    <source>
        <dbReference type="EMBL" id="RIY39487.1"/>
    </source>
</evidence>
<organism evidence="1 2">
    <name type="scientific">Psittacicella hinzii</name>
    <dbReference type="NCBI Taxonomy" id="2028575"/>
    <lineage>
        <taxon>Bacteria</taxon>
        <taxon>Pseudomonadati</taxon>
        <taxon>Pseudomonadota</taxon>
        <taxon>Gammaproteobacteria</taxon>
        <taxon>Pasteurellales</taxon>
        <taxon>Psittacicellaceae</taxon>
        <taxon>Psittacicella</taxon>
    </lineage>
</organism>
<keyword evidence="2" id="KW-1185">Reference proteome</keyword>
<dbReference type="EMBL" id="NRJG01000031">
    <property type="protein sequence ID" value="RIY39487.1"/>
    <property type="molecule type" value="Genomic_DNA"/>
</dbReference>
<name>A0A3A1YTV7_9GAMM</name>
<reference evidence="1 2" key="1">
    <citation type="submission" date="2017-08" db="EMBL/GenBank/DDBJ databases">
        <title>Reclassification of Bisgaard taxon 37 and 44.</title>
        <authorList>
            <person name="Christensen H."/>
        </authorList>
    </citation>
    <scope>NUCLEOTIDE SEQUENCE [LARGE SCALE GENOMIC DNA]</scope>
    <source>
        <strain evidence="1 2">111</strain>
    </source>
</reference>
<dbReference type="PIRSF" id="PIRSF030771">
    <property type="entry name" value="UCP030771"/>
    <property type="match status" value="1"/>
</dbReference>
<comment type="caution">
    <text evidence="1">The sequence shown here is derived from an EMBL/GenBank/DDBJ whole genome shotgun (WGS) entry which is preliminary data.</text>
</comment>
<evidence type="ECO:0008006" key="3">
    <source>
        <dbReference type="Google" id="ProtNLM"/>
    </source>
</evidence>
<dbReference type="InterPro" id="IPR011231">
    <property type="entry name" value="Phage_VT1-Sakai_H0018"/>
</dbReference>
<evidence type="ECO:0000313" key="2">
    <source>
        <dbReference type="Proteomes" id="UP000265916"/>
    </source>
</evidence>
<accession>A0A3A1YTV7</accession>